<feature type="region of interest" description="Disordered" evidence="1">
    <location>
        <begin position="90"/>
        <end position="148"/>
    </location>
</feature>
<comment type="caution">
    <text evidence="2">The sequence shown here is derived from an EMBL/GenBank/DDBJ whole genome shotgun (WGS) entry which is preliminary data.</text>
</comment>
<feature type="region of interest" description="Disordered" evidence="1">
    <location>
        <begin position="13"/>
        <end position="49"/>
    </location>
</feature>
<protein>
    <submittedName>
        <fullName evidence="2">Uncharacterized protein</fullName>
    </submittedName>
</protein>
<dbReference type="Proteomes" id="UP001430953">
    <property type="component" value="Unassembled WGS sequence"/>
</dbReference>
<organism evidence="2 3">
    <name type="scientific">Cardiocondyla obscurior</name>
    <dbReference type="NCBI Taxonomy" id="286306"/>
    <lineage>
        <taxon>Eukaryota</taxon>
        <taxon>Metazoa</taxon>
        <taxon>Ecdysozoa</taxon>
        <taxon>Arthropoda</taxon>
        <taxon>Hexapoda</taxon>
        <taxon>Insecta</taxon>
        <taxon>Pterygota</taxon>
        <taxon>Neoptera</taxon>
        <taxon>Endopterygota</taxon>
        <taxon>Hymenoptera</taxon>
        <taxon>Apocrita</taxon>
        <taxon>Aculeata</taxon>
        <taxon>Formicoidea</taxon>
        <taxon>Formicidae</taxon>
        <taxon>Myrmicinae</taxon>
        <taxon>Cardiocondyla</taxon>
    </lineage>
</organism>
<feature type="compositionally biased region" description="Acidic residues" evidence="1">
    <location>
        <begin position="37"/>
        <end position="49"/>
    </location>
</feature>
<gene>
    <name evidence="2" type="ORF">PUN28_001581</name>
</gene>
<keyword evidence="3" id="KW-1185">Reference proteome</keyword>
<evidence type="ECO:0000313" key="2">
    <source>
        <dbReference type="EMBL" id="KAL0134897.1"/>
    </source>
</evidence>
<sequence>MSEDYQHACERAELLGLPRPSEEEWRQSQVAQGENRGDDDDDAALQDLDYADETAGRISGGLDELNSILSTTQKKLNRFKTVCGSLGTLLKGKVNSRGGTPRHKVEEPNPDAEKEESQKLESDEVMTVETSGDPVGDDAVNESADTGFQPKQLDLSQKMGSHLDKLDSLITKAENAQYSMQHQTKQMKKFLKK</sequence>
<evidence type="ECO:0000256" key="1">
    <source>
        <dbReference type="SAM" id="MobiDB-lite"/>
    </source>
</evidence>
<dbReference type="AlphaFoldDB" id="A0AAW2H5T3"/>
<evidence type="ECO:0000313" key="3">
    <source>
        <dbReference type="Proteomes" id="UP001430953"/>
    </source>
</evidence>
<proteinExistence type="predicted"/>
<reference evidence="2 3" key="1">
    <citation type="submission" date="2023-03" db="EMBL/GenBank/DDBJ databases">
        <title>High recombination rates correlate with genetic variation in Cardiocondyla obscurior ants.</title>
        <authorList>
            <person name="Errbii M."/>
        </authorList>
    </citation>
    <scope>NUCLEOTIDE SEQUENCE [LARGE SCALE GENOMIC DNA]</scope>
    <source>
        <strain evidence="2">Alpha-2009</strain>
        <tissue evidence="2">Whole body</tissue>
    </source>
</reference>
<accession>A0AAW2H5T3</accession>
<name>A0AAW2H5T3_9HYME</name>
<dbReference type="EMBL" id="JADYXP020000001">
    <property type="protein sequence ID" value="KAL0134897.1"/>
    <property type="molecule type" value="Genomic_DNA"/>
</dbReference>
<feature type="compositionally biased region" description="Basic and acidic residues" evidence="1">
    <location>
        <begin position="103"/>
        <end position="122"/>
    </location>
</feature>